<reference evidence="1" key="1">
    <citation type="submission" date="2013-07" db="EMBL/GenBank/DDBJ databases">
        <title>The genome of Eucalyptus grandis.</title>
        <authorList>
            <person name="Schmutz J."/>
            <person name="Hayes R."/>
            <person name="Myburg A."/>
            <person name="Tuskan G."/>
            <person name="Grattapaglia D."/>
            <person name="Rokhsar D.S."/>
        </authorList>
    </citation>
    <scope>NUCLEOTIDE SEQUENCE</scope>
    <source>
        <tissue evidence="1">Leaf extractions</tissue>
    </source>
</reference>
<dbReference type="EMBL" id="KK198755">
    <property type="protein sequence ID" value="KCW81275.1"/>
    <property type="molecule type" value="Genomic_DNA"/>
</dbReference>
<gene>
    <name evidence="1" type="ORF">EUGRSUZ_C02647</name>
</gene>
<protein>
    <submittedName>
        <fullName evidence="1">Uncharacterized protein</fullName>
    </submittedName>
</protein>
<dbReference type="InParanoid" id="A0A059CTK3"/>
<dbReference type="Gramene" id="KCW81275">
    <property type="protein sequence ID" value="KCW81275"/>
    <property type="gene ID" value="EUGRSUZ_C02647"/>
</dbReference>
<organism evidence="1">
    <name type="scientific">Eucalyptus grandis</name>
    <name type="common">Flooded gum</name>
    <dbReference type="NCBI Taxonomy" id="71139"/>
    <lineage>
        <taxon>Eukaryota</taxon>
        <taxon>Viridiplantae</taxon>
        <taxon>Streptophyta</taxon>
        <taxon>Embryophyta</taxon>
        <taxon>Tracheophyta</taxon>
        <taxon>Spermatophyta</taxon>
        <taxon>Magnoliopsida</taxon>
        <taxon>eudicotyledons</taxon>
        <taxon>Gunneridae</taxon>
        <taxon>Pentapetalae</taxon>
        <taxon>rosids</taxon>
        <taxon>malvids</taxon>
        <taxon>Myrtales</taxon>
        <taxon>Myrtaceae</taxon>
        <taxon>Myrtoideae</taxon>
        <taxon>Eucalypteae</taxon>
        <taxon>Eucalyptus</taxon>
    </lineage>
</organism>
<proteinExistence type="predicted"/>
<accession>A0A059CTK3</accession>
<evidence type="ECO:0000313" key="1">
    <source>
        <dbReference type="EMBL" id="KCW81275.1"/>
    </source>
</evidence>
<name>A0A059CTK3_EUCGR</name>
<sequence length="94" mass="11170">MHESSLRMVPKNYYWYTNIKPLVDFYHRDGAMRLHTARNVRPPFPATFWPSSVAGQYLHHRIVHEFFLHQCLKHGWFSKQPFIHSPSSSTSVMV</sequence>
<dbReference type="AlphaFoldDB" id="A0A059CTK3"/>